<evidence type="ECO:0000256" key="1">
    <source>
        <dbReference type="SAM" id="SignalP"/>
    </source>
</evidence>
<evidence type="ECO:0000313" key="3">
    <source>
        <dbReference type="Proteomes" id="UP001597112"/>
    </source>
</evidence>
<feature type="chain" id="PRO_5047030034" evidence="1">
    <location>
        <begin position="27"/>
        <end position="3897"/>
    </location>
</feature>
<evidence type="ECO:0000313" key="2">
    <source>
        <dbReference type="EMBL" id="MFD0998518.1"/>
    </source>
</evidence>
<organism evidence="2 3">
    <name type="scientific">Ohtaekwangia kribbensis</name>
    <dbReference type="NCBI Taxonomy" id="688913"/>
    <lineage>
        <taxon>Bacteria</taxon>
        <taxon>Pseudomonadati</taxon>
        <taxon>Bacteroidota</taxon>
        <taxon>Cytophagia</taxon>
        <taxon>Cytophagales</taxon>
        <taxon>Fulvivirgaceae</taxon>
        <taxon>Ohtaekwangia</taxon>
    </lineage>
</organism>
<accession>A0ABW3JZQ5</accession>
<reference evidence="3" key="1">
    <citation type="journal article" date="2019" name="Int. J. Syst. Evol. Microbiol.">
        <title>The Global Catalogue of Microorganisms (GCM) 10K type strain sequencing project: providing services to taxonomists for standard genome sequencing and annotation.</title>
        <authorList>
            <consortium name="The Broad Institute Genomics Platform"/>
            <consortium name="The Broad Institute Genome Sequencing Center for Infectious Disease"/>
            <person name="Wu L."/>
            <person name="Ma J."/>
        </authorList>
    </citation>
    <scope>NUCLEOTIDE SEQUENCE [LARGE SCALE GENOMIC DNA]</scope>
    <source>
        <strain evidence="3">CCUG 58938</strain>
    </source>
</reference>
<keyword evidence="1" id="KW-0732">Signal</keyword>
<keyword evidence="3" id="KW-1185">Reference proteome</keyword>
<gene>
    <name evidence="2" type="ORF">ACFQ21_04340</name>
</gene>
<dbReference type="NCBIfam" id="TIGR04131">
    <property type="entry name" value="Bac_Flav_CTERM"/>
    <property type="match status" value="1"/>
</dbReference>
<dbReference type="RefSeq" id="WP_377575349.1">
    <property type="nucleotide sequence ID" value="NZ_JBHTKA010000001.1"/>
</dbReference>
<sequence length="3897" mass="383577">MLKTLYKYFLALAFPLVLLSSHTAIGQCLTTNVSSQDVNCNGGNDGQIIVTVNTGVAPYRYDLYYDDSGLTLLGSVTTSSTSVTFTTGNGTLTEPGAETFGIPANTGVSQYRVIVQASGTGNIVCERKTSFVTIDEPTNPLAITVNSINPDCNPSVGIGEGDVNITASGGTSPYTFLWSDGATSEDRTDIDAGTYSVTATDANGCQTTISVTIPVVTQANAGADQTVCADNTTLAGNAAGTGEIGTWTVVSGTGTFTNANSPTTTVGNLSFGANVFRWTITDSGLTCSGTTSTVTITRSTPASVDAGAPQTICNGGSATLAGVIGGSATSATWSGGTGTFSPNNATLNATYTPSAAEITAGTVTLTLTTNDPLGPCPAVSDNVVITINATATVDAGPAQTICAGNTVTLAGTFGGSATGVSWSTSGDGTFNNITNPNAIYTPGVNDRTAGTVTLTLSTDDPAGPCLPATDNVVITISPAATVDAGPAQTVCGSSTVTLAGTIGGSATSATWSGGTGTFSPNNTTLTAVYTPSAAEITAGSVTLTLTTNDPAGACPAVSDNVVITLDPVATVDAGPAQTICAGSTVTLAGTIGGAAISATWSGGAGTFSPNANTLTAVYTPTAAEVAAGTVTLTLTTNDPAGSCPAATDNVTITISPAATVDAGPAQTVCGSSTVTLAGTIGGSATSATWSGGTGTFSPNNTTLNAVYTPSAAEITAGTVTLTLTTNDPAGACTAATDNVTITLDPVATVDAGAAQSICAGSTVTLAGTIGGGATTATWSGGSGTFSPNNSTLNAVYTPSAAEVAAGTVTLTLTTNDPAGLCPAATDNVTITISPAATVDAGPAQVICGGSTVTLAGTIGGSATSATWSGGTGTFAPNANTLNAVYTPSAAEVTAGTVTLTLTTNDPAGACTAATDNVTITINQAATVDAGTAQTICAGGTVTLAGTIGGSATSATWSGGAGTFAPNSSTLNAVYTPSAAEVAAGTVTLTLTTNDPAGSCPAVSDNVTITISPAATVDAGAAQTICGSGTVTLAGTIGGSATSATWSGGTGTFSPNATTLNAVYTPSAAEITAGTVTLTLTTNDPAGACTAATDNVTITIDQPATVDAGTAQTICAGSTVTLAGTIGGAATSATWSGGTGTFTPNATTLNAVYTPSAAEVAAGTVTLTLTTNDPTGLCPAATDNVTITISPAATVDAGPAQVICGGSTVTLAGTIGGSATSATWSGGAGTFSPNATTLNAVYTPSAAEITAGTVTLTLTTNDPAGACTAATDNVTITINQPATVDAGTAQTICAGNTVTLAGVIGGSATSATWSGGTGTFAPNANTLNAVYTPSAAEVTAGTVTLTLTTNDPAGSCPAVSDNVVITITPAATVNAGPDQSICAGNTVTLAGTIGGSATSGTWSGGTGTFAPNATTLNAVYTPSAAEVTAGTVTLTLTTAGPCAVVTDNVTITINPAATVNAGPDQSICAGNTVTLAGTVGGSATGGTWSGGTGTFAPNATTLNAVYTPSAAEVTAGTVTLTLTTTGPCATLTDNVTITINPAATVNAGPDQTICAGNTVTLAGAIGGSATGATWSGGTGTFAPNANTLNAVYTPSAAEVTAGTVTLTLTTTGPCAVVTDNVTITISPAATANAGPDQTICAGSTVTLAGSVSGAATGGTWSGGTGTFAPNANTLNAVYTPSAAEVLAGTVTLTLTTTGPCAAGTDNVVITINPVATVDAGTAQTICAGGTVTLAGTIGGSATSATWSGGTGTFNPNANTLGAVYTPSAAEIAAGTVTLTLTTNDPAGPCAAVSDNVTITISPAATVNAGPDQTICAGNTVTLAGSVGGSATGGIWSGGTGTFAPDASTLTAVYTPSAAEVTAGTVTLTLTTTGPCSTLTDNVVITISPAATVTAGPDSAICAGSSITLVGAVGGGATGGIWSGGTGTFTPNNTTLNAVYTPSAAEVTAGTVTLTLTTSGPCAPVSDNVTITISPAATVNAGADQNICAGSTVTLAGTIGGSASSATWSGGTGTFAPNNTTLNAIYTPSAAEIAAGTVTLTLTTNDPAGACTAATDNVTITIDDAATANAGTDQDICSGGAVTLAGSVSGSATSGTWSGGTGTFTPNASTLNAVYTPSAAEVAAGTVTLTLTTNDPAGLCDAGTDDVVITINQAPTAANAGPDQTVCGPATLAANNPAVGTGQWTIVSGTGGSFGDIADPATTFSGTGGTTYVLRWTITNGTCTASSDDVSITFDVNTPTTANAGPDQSICNTTTTLAANTAVVGTGAWSIVSGTGGSFGNAASPTSTFTGTAGTTYILRWSISTGGSCVPSTDDVTVAFEVTPTTANAGTDQSVCASTATLTGNTATIGTGTWTIISGTGGSFADDNDPATVFTGTAGQTYVLQWTIANSCGTSSDQVTIELEAAPTTANAGPDQTVCGPATLAANSPTVGTGQWTIVSGTGGNLADDADPATTFTGTAGTTYVLRWTVTNGSCAPSTDDVSITFDINTPTTANAGPDQSVCGTSTPLAANTAIIGTGQWTIVSGAGGSFGDDAVPTTTFTGTAGTSYVLRWTITGSCATTFDDVEVVFEQAPTPANAGPDQTVCGPATLAANTPAIGTGQWSIVSGTGGSFADDTNPTTTFSGTGGTTYVIRWTISNGSCTPSTDDVSITFDINTPTTANAGPDQSVCNTSTALAANNPVVGTGAWSIVSGAGGNFGDASSPTSTFTGTAGTTYVLRWTISTTGTCTPSTDDVTITFDIAPTVADAGPDQSVCATTVTLAANTAASGTGTWTIVSGTGGSFADDNDPATVFTGTAGQTYVLQWTIANTCASTSDQVTIELEAAPTPANAGPDQTVCGPATLAANAPVVGTGQWTVVSGTGGVFADDSSPTTTFSGTGGATYVIRWTITNGSCTATSDDVSITFDINTPTTANAGPDQAICNTSTTLAANTAVVGTGAWSVVSGTGGVFGDASSPTSTFTGTAGTAYVLRWTISTTGICTPSTDDVTISFDVTPTVANAGADQTVCATTTTLAGNVATIGTGTWTIISGTGGSFADDNDPATVFTGTAGQTYVLQWTIANACASTSDQVTIKLDAAPTVANAGPDQGLCGVFVTTLAANSPTVGTGVWTIVSGTGGVVINPLSPTSQFVGVAGNSYTLRWVITNGSCTPSTDDVVINFSASPVATSPVTICVNNPAPVLTATAPGATSFKWYLFTAPATRTLLATTTTGTFTPGAELIRTAPGTFTYEVTAVYACGESPATQIVVNVSNTGSCAGGTGNCATVKITPNPKPATCTLSNGSVTFTIDPLVPAINNEGVIIRIDGVSSTNLNITRTNYNDTTFLNLPMGTYTYTIVYGDSSCIKPGTFTIDQSGTVGTPVASNIVQPVCAGTPTGALTLSVAGEAGNLLEWSLDGVNWTSFTAGSQITGIPAGAAPTFEVVISVRRNASDPCNAAVTVVMQDANPAINATFDITSSTCNGNDGAITNITASGGVGGPYQYSLDGTTFQTDNEFTDISGGSYTLTVKDNIGCVQTFTAAVTFPGFIDFTTSVVSATCTNNGLSGKLAIRFNDPGTYQAGISADPLVEPTKYRSYTTFDPSNDVPLTFDSLGRGTYYVFAKGASALCATRQGPFTIDGVYALTFDIVPICNDNEVSIALTNITGEPGTPFEIQVFKKFTSTAMETTPVASIPVTNSVLLDYDDHTFLQLPDEYQIQITQVQSSSFCLLSSELVDYKVTPHLFAQVGVTSESYPDILTGKMQVTRFTGGQIPYEVRIELDSASVGGQAFQTDWEEVLLNNNLQYEKNYSNIPAGRYNVQVRDSIGCVIEVVGRVPLDTDIYIPNIFTPNEDGSNDVFFIRNLPDADAKLVITDRWGKQVYSTNSYQNNWDAEGVSDGIYFYRLKIADGSAITGWVEVLRGAKP</sequence>
<name>A0ABW3JZQ5_9BACT</name>
<protein>
    <submittedName>
        <fullName evidence="2">Gliding motility-associated C-terminal domain-containing protein</fullName>
    </submittedName>
</protein>
<dbReference type="EMBL" id="JBHTKA010000001">
    <property type="protein sequence ID" value="MFD0998518.1"/>
    <property type="molecule type" value="Genomic_DNA"/>
</dbReference>
<dbReference type="Gene3D" id="2.60.40.10">
    <property type="entry name" value="Immunoglobulins"/>
    <property type="match status" value="20"/>
</dbReference>
<dbReference type="InterPro" id="IPR013783">
    <property type="entry name" value="Ig-like_fold"/>
</dbReference>
<comment type="caution">
    <text evidence="2">The sequence shown here is derived from an EMBL/GenBank/DDBJ whole genome shotgun (WGS) entry which is preliminary data.</text>
</comment>
<proteinExistence type="predicted"/>
<dbReference type="InterPro" id="IPR026341">
    <property type="entry name" value="T9SS_type_B"/>
</dbReference>
<dbReference type="Pfam" id="PF13585">
    <property type="entry name" value="CHU_C"/>
    <property type="match status" value="1"/>
</dbReference>
<feature type="signal peptide" evidence="1">
    <location>
        <begin position="1"/>
        <end position="26"/>
    </location>
</feature>
<dbReference type="Proteomes" id="UP001597112">
    <property type="component" value="Unassembled WGS sequence"/>
</dbReference>